<feature type="compositionally biased region" description="Pro residues" evidence="1">
    <location>
        <begin position="95"/>
        <end position="106"/>
    </location>
</feature>
<evidence type="ECO:0000256" key="1">
    <source>
        <dbReference type="SAM" id="MobiDB-lite"/>
    </source>
</evidence>
<organism evidence="2 3">
    <name type="scientific">Sorangium cellulosum</name>
    <name type="common">Polyangium cellulosum</name>
    <dbReference type="NCBI Taxonomy" id="56"/>
    <lineage>
        <taxon>Bacteria</taxon>
        <taxon>Pseudomonadati</taxon>
        <taxon>Myxococcota</taxon>
        <taxon>Polyangia</taxon>
        <taxon>Polyangiales</taxon>
        <taxon>Polyangiaceae</taxon>
        <taxon>Sorangium</taxon>
    </lineage>
</organism>
<feature type="compositionally biased region" description="Low complexity" evidence="1">
    <location>
        <begin position="43"/>
        <end position="74"/>
    </location>
</feature>
<feature type="compositionally biased region" description="Low complexity" evidence="1">
    <location>
        <begin position="107"/>
        <end position="126"/>
    </location>
</feature>
<evidence type="ECO:0008006" key="4">
    <source>
        <dbReference type="Google" id="ProtNLM"/>
    </source>
</evidence>
<dbReference type="Proteomes" id="UP000295781">
    <property type="component" value="Chromosome"/>
</dbReference>
<protein>
    <recommendedName>
        <fullName evidence="4">Outer membrane lipoprotein BamD-like domain-containing protein</fullName>
    </recommendedName>
</protein>
<accession>A0A4P2QBR8</accession>
<evidence type="ECO:0000313" key="3">
    <source>
        <dbReference type="Proteomes" id="UP000295781"/>
    </source>
</evidence>
<reference evidence="2 3" key="1">
    <citation type="submission" date="2015-09" db="EMBL/GenBank/DDBJ databases">
        <title>Sorangium comparison.</title>
        <authorList>
            <person name="Zaburannyi N."/>
            <person name="Bunk B."/>
            <person name="Overmann J."/>
            <person name="Mueller R."/>
        </authorList>
    </citation>
    <scope>NUCLEOTIDE SEQUENCE [LARGE SCALE GENOMIC DNA]</scope>
    <source>
        <strain evidence="2 3">So ceGT47</strain>
    </source>
</reference>
<dbReference type="AlphaFoldDB" id="A0A4P2QBR8"/>
<proteinExistence type="predicted"/>
<feature type="region of interest" description="Disordered" evidence="1">
    <location>
        <begin position="36"/>
        <end position="126"/>
    </location>
</feature>
<dbReference type="EMBL" id="CP012670">
    <property type="protein sequence ID" value="AUX27125.1"/>
    <property type="molecule type" value="Genomic_DNA"/>
</dbReference>
<gene>
    <name evidence="2" type="ORF">SOCEGT47_077040</name>
</gene>
<evidence type="ECO:0000313" key="2">
    <source>
        <dbReference type="EMBL" id="AUX27125.1"/>
    </source>
</evidence>
<name>A0A4P2QBR8_SORCE</name>
<dbReference type="InterPro" id="IPR011990">
    <property type="entry name" value="TPR-like_helical_dom_sf"/>
</dbReference>
<feature type="compositionally biased region" description="Basic and acidic residues" evidence="1">
    <location>
        <begin position="77"/>
        <end position="86"/>
    </location>
</feature>
<sequence length="231" mass="22857">MVGAASGGGILSALGIGALAGVLTLGVVQWTGVTAPARRSQETPTAPAAPVHPPGKAKAAVAPPPASGAAEAWPQHVAEERARVDEGPPLSRPAAPGPAAPGPAAPDPAALAGAAPAASSQRAPERNASALASELALLDTARRALRRGDPAAALALLDRHAREFAGAQLADEAAAIRVEALASKGDRAGAHAAARRFLEAHPGSPHVDRVESAAGIGARGETVIWRSDTGD</sequence>
<dbReference type="Gene3D" id="1.25.40.10">
    <property type="entry name" value="Tetratricopeptide repeat domain"/>
    <property type="match status" value="1"/>
</dbReference>